<dbReference type="EMBL" id="CM009757">
    <property type="protein sequence ID" value="PUZ39689.1"/>
    <property type="molecule type" value="Genomic_DNA"/>
</dbReference>
<feature type="compositionally biased region" description="Low complexity" evidence="1">
    <location>
        <begin position="119"/>
        <end position="161"/>
    </location>
</feature>
<reference evidence="2 3" key="1">
    <citation type="submission" date="2018-04" db="EMBL/GenBank/DDBJ databases">
        <title>WGS assembly of Panicum hallii var. hallii HAL2.</title>
        <authorList>
            <person name="Lovell J."/>
            <person name="Jenkins J."/>
            <person name="Lowry D."/>
            <person name="Mamidi S."/>
            <person name="Sreedasyam A."/>
            <person name="Weng X."/>
            <person name="Barry K."/>
            <person name="Bonette J."/>
            <person name="Campitelli B."/>
            <person name="Daum C."/>
            <person name="Gordon S."/>
            <person name="Gould B."/>
            <person name="Lipzen A."/>
            <person name="MacQueen A."/>
            <person name="Palacio-Mejia J."/>
            <person name="Plott C."/>
            <person name="Shakirov E."/>
            <person name="Shu S."/>
            <person name="Yoshinaga Y."/>
            <person name="Zane M."/>
            <person name="Rokhsar D."/>
            <person name="Grimwood J."/>
            <person name="Schmutz J."/>
            <person name="Juenger T."/>
        </authorList>
    </citation>
    <scope>NUCLEOTIDE SEQUENCE [LARGE SCALE GENOMIC DNA]</scope>
    <source>
        <strain evidence="3">cv. HAL2</strain>
    </source>
</reference>
<feature type="region of interest" description="Disordered" evidence="1">
    <location>
        <begin position="1"/>
        <end position="34"/>
    </location>
</feature>
<dbReference type="Proteomes" id="UP000244336">
    <property type="component" value="Chromosome 9"/>
</dbReference>
<sequence length="198" mass="20444">MRAITRSIPPPYTAPGDHLGLAPPSSVGPALHHRSQPYEPWVSLAALPPSSRAGPAPACLPRRRCRRPDAAKLWPRVVRRGRGQGGFAGIFRSRAPPAAGSTGGEAVERSTGHLRGRGAASSTWLPASSAAPSPVGAAGTPVLPSGSQPPLGSWSSPSSSPAEVGSNLRCGGDEGRRRSWPRSGAACSRRRGSFRAAE</sequence>
<keyword evidence="3" id="KW-1185">Reference proteome</keyword>
<evidence type="ECO:0000313" key="2">
    <source>
        <dbReference type="EMBL" id="PUZ39689.1"/>
    </source>
</evidence>
<protein>
    <submittedName>
        <fullName evidence="2">Uncharacterized protein</fullName>
    </submittedName>
</protein>
<accession>A0A2T7C8L8</accession>
<gene>
    <name evidence="2" type="ORF">GQ55_9G354700</name>
</gene>
<organism evidence="2 3">
    <name type="scientific">Panicum hallii var. hallii</name>
    <dbReference type="NCBI Taxonomy" id="1504633"/>
    <lineage>
        <taxon>Eukaryota</taxon>
        <taxon>Viridiplantae</taxon>
        <taxon>Streptophyta</taxon>
        <taxon>Embryophyta</taxon>
        <taxon>Tracheophyta</taxon>
        <taxon>Spermatophyta</taxon>
        <taxon>Magnoliopsida</taxon>
        <taxon>Liliopsida</taxon>
        <taxon>Poales</taxon>
        <taxon>Poaceae</taxon>
        <taxon>PACMAD clade</taxon>
        <taxon>Panicoideae</taxon>
        <taxon>Panicodae</taxon>
        <taxon>Paniceae</taxon>
        <taxon>Panicinae</taxon>
        <taxon>Panicum</taxon>
        <taxon>Panicum sect. Panicum</taxon>
    </lineage>
</organism>
<proteinExistence type="predicted"/>
<evidence type="ECO:0000313" key="3">
    <source>
        <dbReference type="Proteomes" id="UP000244336"/>
    </source>
</evidence>
<dbReference type="OrthoDB" id="10669314at2759"/>
<feature type="compositionally biased region" description="Basic residues" evidence="1">
    <location>
        <begin position="188"/>
        <end position="198"/>
    </location>
</feature>
<evidence type="ECO:0000256" key="1">
    <source>
        <dbReference type="SAM" id="MobiDB-lite"/>
    </source>
</evidence>
<feature type="region of interest" description="Disordered" evidence="1">
    <location>
        <begin position="84"/>
        <end position="198"/>
    </location>
</feature>
<dbReference type="AlphaFoldDB" id="A0A2T7C8L8"/>
<name>A0A2T7C8L8_9POAL</name>
<dbReference type="Gramene" id="PUZ39689">
    <property type="protein sequence ID" value="PUZ39689"/>
    <property type="gene ID" value="GQ55_9G354700"/>
</dbReference>